<reference evidence="7 8" key="1">
    <citation type="submission" date="2019-12" db="EMBL/GenBank/DDBJ databases">
        <title>Genomic-based taxomic classification of the family Erythrobacteraceae.</title>
        <authorList>
            <person name="Xu L."/>
        </authorList>
    </citation>
    <scope>NUCLEOTIDE SEQUENCE [LARGE SCALE GENOMIC DNA]</scope>
    <source>
        <strain evidence="7 8">S36</strain>
    </source>
</reference>
<feature type="active site" description="Proton donor" evidence="5">
    <location>
        <position position="126"/>
    </location>
</feature>
<dbReference type="Proteomes" id="UP000469430">
    <property type="component" value="Unassembled WGS sequence"/>
</dbReference>
<dbReference type="SMART" id="SM00226">
    <property type="entry name" value="LMWPc"/>
    <property type="match status" value="1"/>
</dbReference>
<dbReference type="PANTHER" id="PTHR11717:SF7">
    <property type="entry name" value="LOW MOLECULAR WEIGHT PHOSPHOTYROSINE PROTEIN PHOSPHATASE"/>
    <property type="match status" value="1"/>
</dbReference>
<dbReference type="EC" id="3.1.3.48" evidence="2"/>
<feature type="domain" description="Phosphotyrosine protein phosphatase I" evidence="6">
    <location>
        <begin position="5"/>
        <end position="152"/>
    </location>
</feature>
<comment type="similarity">
    <text evidence="1">Belongs to the low molecular weight phosphotyrosine protein phosphatase family.</text>
</comment>
<evidence type="ECO:0000313" key="8">
    <source>
        <dbReference type="Proteomes" id="UP000469430"/>
    </source>
</evidence>
<dbReference type="RefSeq" id="WP_161391686.1">
    <property type="nucleotide sequence ID" value="NZ_JBHSCP010000001.1"/>
</dbReference>
<dbReference type="InterPro" id="IPR023485">
    <property type="entry name" value="Ptyr_pPase"/>
</dbReference>
<gene>
    <name evidence="7" type="ORF">GRI97_13540</name>
</gene>
<feature type="active site" description="Nucleophile" evidence="5">
    <location>
        <position position="11"/>
    </location>
</feature>
<dbReference type="SUPFAM" id="SSF52788">
    <property type="entry name" value="Phosphotyrosine protein phosphatases I"/>
    <property type="match status" value="1"/>
</dbReference>
<dbReference type="GO" id="GO:0004725">
    <property type="term" value="F:protein tyrosine phosphatase activity"/>
    <property type="evidence" value="ECO:0007669"/>
    <property type="project" value="UniProtKB-EC"/>
</dbReference>
<dbReference type="Gene3D" id="3.40.50.2300">
    <property type="match status" value="1"/>
</dbReference>
<evidence type="ECO:0000256" key="3">
    <source>
        <dbReference type="ARBA" id="ARBA00022801"/>
    </source>
</evidence>
<dbReference type="AlphaFoldDB" id="A0A6I4TY69"/>
<evidence type="ECO:0000256" key="2">
    <source>
        <dbReference type="ARBA" id="ARBA00013064"/>
    </source>
</evidence>
<comment type="caution">
    <text evidence="7">The sequence shown here is derived from an EMBL/GenBank/DDBJ whole genome shotgun (WGS) entry which is preliminary data.</text>
</comment>
<keyword evidence="3" id="KW-0378">Hydrolase</keyword>
<feature type="active site" evidence="5">
    <location>
        <position position="17"/>
    </location>
</feature>
<evidence type="ECO:0000256" key="1">
    <source>
        <dbReference type="ARBA" id="ARBA00011063"/>
    </source>
</evidence>
<dbReference type="PRINTS" id="PR00719">
    <property type="entry name" value="LMWPTPASE"/>
</dbReference>
<dbReference type="EMBL" id="WTYJ01000002">
    <property type="protein sequence ID" value="MXP00012.1"/>
    <property type="molecule type" value="Genomic_DNA"/>
</dbReference>
<evidence type="ECO:0000256" key="5">
    <source>
        <dbReference type="PIRSR" id="PIRSR617867-1"/>
    </source>
</evidence>
<name>A0A6I4TY69_9SPHN</name>
<dbReference type="InterPro" id="IPR050438">
    <property type="entry name" value="LMW_PTPase"/>
</dbReference>
<dbReference type="Pfam" id="PF01451">
    <property type="entry name" value="LMWPc"/>
    <property type="match status" value="1"/>
</dbReference>
<evidence type="ECO:0000313" key="7">
    <source>
        <dbReference type="EMBL" id="MXP00012.1"/>
    </source>
</evidence>
<keyword evidence="4" id="KW-0904">Protein phosphatase</keyword>
<dbReference type="PANTHER" id="PTHR11717">
    <property type="entry name" value="LOW MOLECULAR WEIGHT PROTEIN TYROSINE PHOSPHATASE"/>
    <property type="match status" value="1"/>
</dbReference>
<keyword evidence="8" id="KW-1185">Reference proteome</keyword>
<evidence type="ECO:0000256" key="4">
    <source>
        <dbReference type="ARBA" id="ARBA00022912"/>
    </source>
</evidence>
<dbReference type="CDD" id="cd16343">
    <property type="entry name" value="LMWPTP"/>
    <property type="match status" value="1"/>
</dbReference>
<protein>
    <recommendedName>
        <fullName evidence="2">protein-tyrosine-phosphatase</fullName>
        <ecNumber evidence="2">3.1.3.48</ecNumber>
    </recommendedName>
</protein>
<evidence type="ECO:0000259" key="6">
    <source>
        <dbReference type="SMART" id="SM00226"/>
    </source>
</evidence>
<dbReference type="InterPro" id="IPR036196">
    <property type="entry name" value="Ptyr_pPase_sf"/>
</dbReference>
<organism evidence="7 8">
    <name type="scientific">Croceibacterium xixiisoli</name>
    <dbReference type="NCBI Taxonomy" id="1476466"/>
    <lineage>
        <taxon>Bacteria</taxon>
        <taxon>Pseudomonadati</taxon>
        <taxon>Pseudomonadota</taxon>
        <taxon>Alphaproteobacteria</taxon>
        <taxon>Sphingomonadales</taxon>
        <taxon>Erythrobacteraceae</taxon>
        <taxon>Croceibacterium</taxon>
    </lineage>
</organism>
<dbReference type="InterPro" id="IPR017867">
    <property type="entry name" value="Tyr_phospatase_low_mol_wt"/>
</dbReference>
<proteinExistence type="inferred from homology"/>
<sequence>MRARPSVLFVCLGNICRSPMAEGAFRTAAAAAGLDVMCDSAGTGDWHIGSPPDVRAQAEMLRHDIDISGLRARQIEAADYRRFSHIFALDHANLAEVRARAPADTSAKIGLLLDCVSGREGSAVADPYFGEDEGFGETWRDVKLAVAALVQRFGP</sequence>
<accession>A0A6I4TY69</accession>
<dbReference type="OrthoDB" id="9784339at2"/>